<reference evidence="2" key="1">
    <citation type="submission" date="2022-10" db="EMBL/GenBank/DDBJ databases">
        <title>Chitinophaga sp. nov., isolated from soil.</title>
        <authorList>
            <person name="Jeon C.O."/>
        </authorList>
    </citation>
    <scope>NUCLEOTIDE SEQUENCE</scope>
    <source>
        <strain evidence="2">R8</strain>
    </source>
</reference>
<dbReference type="EMBL" id="CP107006">
    <property type="protein sequence ID" value="UYQ94062.1"/>
    <property type="molecule type" value="Genomic_DNA"/>
</dbReference>
<keyword evidence="1" id="KW-0812">Transmembrane</keyword>
<keyword evidence="1" id="KW-0472">Membrane</keyword>
<organism evidence="2 3">
    <name type="scientific">Chitinophaga horti</name>
    <dbReference type="NCBI Taxonomy" id="2920382"/>
    <lineage>
        <taxon>Bacteria</taxon>
        <taxon>Pseudomonadati</taxon>
        <taxon>Bacteroidota</taxon>
        <taxon>Chitinophagia</taxon>
        <taxon>Chitinophagales</taxon>
        <taxon>Chitinophagaceae</taxon>
        <taxon>Chitinophaga</taxon>
    </lineage>
</organism>
<sequence>MLIPENRLRYLFERWVQQDATPAEQDELHALLAQHDADDALSPLMKEAWERLQVKETLNTEAKDAMVNNILRRGEPAKVRSMRRYWWAAAAVAVVLAGALGYQLNQPPPVKPVVQASTTHDVAPGRQGAILTLANGQTIVLDSLNNGVIANQQGTQVSLSNGQVSYDAAAANEVVYNTMTTPGAASSSWYCPTARWYGSMRLPRCVSRLYSVVSSDW</sequence>
<keyword evidence="1" id="KW-1133">Transmembrane helix</keyword>
<evidence type="ECO:0000313" key="2">
    <source>
        <dbReference type="EMBL" id="UYQ94062.1"/>
    </source>
</evidence>
<evidence type="ECO:0008006" key="4">
    <source>
        <dbReference type="Google" id="ProtNLM"/>
    </source>
</evidence>
<evidence type="ECO:0000313" key="3">
    <source>
        <dbReference type="Proteomes" id="UP001162741"/>
    </source>
</evidence>
<dbReference type="Proteomes" id="UP001162741">
    <property type="component" value="Chromosome"/>
</dbReference>
<keyword evidence="3" id="KW-1185">Reference proteome</keyword>
<feature type="transmembrane region" description="Helical" evidence="1">
    <location>
        <begin position="85"/>
        <end position="104"/>
    </location>
</feature>
<dbReference type="RefSeq" id="WP_264282020.1">
    <property type="nucleotide sequence ID" value="NZ_CP107006.1"/>
</dbReference>
<name>A0ABY6J338_9BACT</name>
<evidence type="ECO:0000256" key="1">
    <source>
        <dbReference type="SAM" id="Phobius"/>
    </source>
</evidence>
<protein>
    <recommendedName>
        <fullName evidence="4">FecR protein domain-containing protein</fullName>
    </recommendedName>
</protein>
<proteinExistence type="predicted"/>
<gene>
    <name evidence="2" type="ORF">MKQ68_03025</name>
</gene>
<accession>A0ABY6J338</accession>